<dbReference type="RefSeq" id="WP_137261816.1">
    <property type="nucleotide sequence ID" value="NZ_SZQL01000007.1"/>
</dbReference>
<organism evidence="9 10">
    <name type="scientific">Ilyomonas limi</name>
    <dbReference type="NCBI Taxonomy" id="2575867"/>
    <lineage>
        <taxon>Bacteria</taxon>
        <taxon>Pseudomonadati</taxon>
        <taxon>Bacteroidota</taxon>
        <taxon>Chitinophagia</taxon>
        <taxon>Chitinophagales</taxon>
        <taxon>Chitinophagaceae</taxon>
        <taxon>Ilyomonas</taxon>
    </lineage>
</organism>
<dbReference type="SMART" id="SM00382">
    <property type="entry name" value="AAA"/>
    <property type="match status" value="2"/>
</dbReference>
<feature type="domain" description="ABC transporter" evidence="8">
    <location>
        <begin position="3"/>
        <end position="256"/>
    </location>
</feature>
<evidence type="ECO:0000256" key="4">
    <source>
        <dbReference type="ARBA" id="ARBA00061551"/>
    </source>
</evidence>
<accession>A0A4U3L0Y9</accession>
<dbReference type="InterPro" id="IPR027417">
    <property type="entry name" value="P-loop_NTPase"/>
</dbReference>
<dbReference type="InterPro" id="IPR032781">
    <property type="entry name" value="ABC_tran_Xtn"/>
</dbReference>
<dbReference type="GO" id="GO:0016887">
    <property type="term" value="F:ATP hydrolysis activity"/>
    <property type="evidence" value="ECO:0007669"/>
    <property type="project" value="InterPro"/>
</dbReference>
<dbReference type="InterPro" id="IPR003439">
    <property type="entry name" value="ABC_transporter-like_ATP-bd"/>
</dbReference>
<dbReference type="OrthoDB" id="613473at2"/>
<dbReference type="CDD" id="cd03221">
    <property type="entry name" value="ABCF_EF-3"/>
    <property type="match status" value="2"/>
</dbReference>
<dbReference type="PROSITE" id="PS50893">
    <property type="entry name" value="ABC_TRANSPORTER_2"/>
    <property type="match status" value="2"/>
</dbReference>
<feature type="compositionally biased region" description="Basic and acidic residues" evidence="7">
    <location>
        <begin position="534"/>
        <end position="561"/>
    </location>
</feature>
<dbReference type="PANTHER" id="PTHR42855:SF2">
    <property type="entry name" value="DRUG RESISTANCE ABC TRANSPORTER,ATP-BINDING PROTEIN"/>
    <property type="match status" value="1"/>
</dbReference>
<feature type="region of interest" description="Disordered" evidence="7">
    <location>
        <begin position="534"/>
        <end position="592"/>
    </location>
</feature>
<dbReference type="Gene3D" id="3.40.50.300">
    <property type="entry name" value="P-loop containing nucleotide triphosphate hydrolases"/>
    <property type="match status" value="2"/>
</dbReference>
<dbReference type="SUPFAM" id="SSF52540">
    <property type="entry name" value="P-loop containing nucleoside triphosphate hydrolases"/>
    <property type="match status" value="2"/>
</dbReference>
<evidence type="ECO:0000313" key="9">
    <source>
        <dbReference type="EMBL" id="TKK68628.1"/>
    </source>
</evidence>
<feature type="compositionally biased region" description="Polar residues" evidence="7">
    <location>
        <begin position="573"/>
        <end position="585"/>
    </location>
</feature>
<dbReference type="Pfam" id="PF12848">
    <property type="entry name" value="ABC_tran_Xtn"/>
    <property type="match status" value="1"/>
</dbReference>
<dbReference type="FunFam" id="3.40.50.300:FF:000070">
    <property type="entry name" value="Putative ABC transporter ATP-binding component"/>
    <property type="match status" value="1"/>
</dbReference>
<name>A0A4U3L0Y9_9BACT</name>
<keyword evidence="3 9" id="KW-0067">ATP-binding</keyword>
<feature type="domain" description="ABC transporter" evidence="8">
    <location>
        <begin position="324"/>
        <end position="545"/>
    </location>
</feature>
<dbReference type="EMBL" id="SZQL01000007">
    <property type="protein sequence ID" value="TKK68628.1"/>
    <property type="molecule type" value="Genomic_DNA"/>
</dbReference>
<comment type="similarity">
    <text evidence="4">Belongs to the ABC transporter superfamily. ABCF family. YbiT subfamily.</text>
</comment>
<keyword evidence="10" id="KW-1185">Reference proteome</keyword>
<evidence type="ECO:0000256" key="1">
    <source>
        <dbReference type="ARBA" id="ARBA00022737"/>
    </source>
</evidence>
<evidence type="ECO:0000313" key="10">
    <source>
        <dbReference type="Proteomes" id="UP000305848"/>
    </source>
</evidence>
<feature type="coiled-coil region" evidence="6">
    <location>
        <begin position="87"/>
        <end position="114"/>
    </location>
</feature>
<dbReference type="InterPro" id="IPR003593">
    <property type="entry name" value="AAA+_ATPase"/>
</dbReference>
<feature type="compositionally biased region" description="Low complexity" evidence="7">
    <location>
        <begin position="562"/>
        <end position="571"/>
    </location>
</feature>
<keyword evidence="6" id="KW-0175">Coiled coil</keyword>
<evidence type="ECO:0000256" key="2">
    <source>
        <dbReference type="ARBA" id="ARBA00022741"/>
    </source>
</evidence>
<dbReference type="PANTHER" id="PTHR42855">
    <property type="entry name" value="ABC TRANSPORTER ATP-BINDING SUBUNIT"/>
    <property type="match status" value="1"/>
</dbReference>
<reference evidence="9 10" key="1">
    <citation type="submission" date="2019-05" db="EMBL/GenBank/DDBJ databases">
        <title>Panacibacter sp. strain 17mud1-8 Genome sequencing and assembly.</title>
        <authorList>
            <person name="Chhetri G."/>
        </authorList>
    </citation>
    <scope>NUCLEOTIDE SEQUENCE [LARGE SCALE GENOMIC DNA]</scope>
    <source>
        <strain evidence="9 10">17mud1-8</strain>
    </source>
</reference>
<evidence type="ECO:0000256" key="3">
    <source>
        <dbReference type="ARBA" id="ARBA00022840"/>
    </source>
</evidence>
<gene>
    <name evidence="9" type="ORF">FC093_10960</name>
</gene>
<keyword evidence="1" id="KW-0677">Repeat</keyword>
<evidence type="ECO:0000259" key="8">
    <source>
        <dbReference type="PROSITE" id="PS50893"/>
    </source>
</evidence>
<comment type="caution">
    <text evidence="9">The sequence shown here is derived from an EMBL/GenBank/DDBJ whole genome shotgun (WGS) entry which is preliminary data.</text>
</comment>
<dbReference type="Proteomes" id="UP000305848">
    <property type="component" value="Unassembled WGS sequence"/>
</dbReference>
<dbReference type="Pfam" id="PF00005">
    <property type="entry name" value="ABC_tran"/>
    <property type="match status" value="2"/>
</dbReference>
<dbReference type="FunFam" id="3.40.50.300:FF:000011">
    <property type="entry name" value="Putative ABC transporter ATP-binding component"/>
    <property type="match status" value="1"/>
</dbReference>
<evidence type="ECO:0000256" key="5">
    <source>
        <dbReference type="ARBA" id="ARBA00074044"/>
    </source>
</evidence>
<dbReference type="GO" id="GO:0005524">
    <property type="term" value="F:ATP binding"/>
    <property type="evidence" value="ECO:0007669"/>
    <property type="project" value="UniProtKB-KW"/>
</dbReference>
<evidence type="ECO:0000256" key="7">
    <source>
        <dbReference type="SAM" id="MobiDB-lite"/>
    </source>
</evidence>
<proteinExistence type="inferred from homology"/>
<evidence type="ECO:0000256" key="6">
    <source>
        <dbReference type="SAM" id="Coils"/>
    </source>
</evidence>
<sequence length="667" mass="76428">MLIGLNNVTFEFGARVIVQEATWHIHPGERIGLIGYNGTGKSTLLKVLVGEYQPSLGTVERGRGTTIGYLHQDLLSFDTNDSILEVAMGAFEKVKQLEKEIEALGIELERTSDEKLLEQYTDKLHELEVLGGYNIHHKTEEVLQGLGFENSQLNRPYKEFSGGWRMRVLLAKMILQQPDVLLLDEPTNHLDLPSIEWLEKYLIHYKGSVVIVSHDKYFLNRMVTKIVELYQQELHIYSGDYEFYEKEKAMRIELQQRAFENQQEYIRQQERFIERFRSKATKAAAAQSAIKRLDKLERIENVEIERPNLRINFQVDKQPGKVLTTLKDVSKSFGNLNIVEHTSAEIDRGDKIALIGANGKGKSTLLRIIAGTDPNFEGERIWGHNVEESFYAQHQLEALDLNNTVLEELQACGSGKTEMELRSLLGCFLFSGDDVEKKIKVLSGGEKARVALAKVIVSKANFLLLDEPTNHLDMHSVELLTDALNKYEGSIIFVSHDRYFIANAANKIWEIVDHQIKEFKGTYTEYVEWKERMAKQGRKEDSNNKDDSSKMTDGRDKEQKNKANNQQQPAASVNRQPSAVSAVQSREQQKELQRLQKQFSRAEEELEKLKQQQLSIEAAMANPEVYADKNKFTKLETDYKNALQKVATATKEYETLFEKLMEMEEQA</sequence>
<dbReference type="InterPro" id="IPR017871">
    <property type="entry name" value="ABC_transporter-like_CS"/>
</dbReference>
<dbReference type="InterPro" id="IPR051309">
    <property type="entry name" value="ABCF_ATPase"/>
</dbReference>
<dbReference type="PROSITE" id="PS00211">
    <property type="entry name" value="ABC_TRANSPORTER_1"/>
    <property type="match status" value="2"/>
</dbReference>
<keyword evidence="2" id="KW-0547">Nucleotide-binding</keyword>
<protein>
    <recommendedName>
        <fullName evidence="5">Probable ATP-binding protein YbiT</fullName>
    </recommendedName>
</protein>
<dbReference type="AlphaFoldDB" id="A0A4U3L0Y9"/>